<dbReference type="SUPFAM" id="SSF49344">
    <property type="entry name" value="CBD9-like"/>
    <property type="match status" value="1"/>
</dbReference>
<dbReference type="GO" id="GO:0016052">
    <property type="term" value="P:carbohydrate catabolic process"/>
    <property type="evidence" value="ECO:0007669"/>
    <property type="project" value="InterPro"/>
</dbReference>
<keyword evidence="1" id="KW-0732">Signal</keyword>
<dbReference type="Gene3D" id="2.60.120.260">
    <property type="entry name" value="Galactose-binding domain-like"/>
    <property type="match status" value="1"/>
</dbReference>
<dbReference type="Pfam" id="PF06452">
    <property type="entry name" value="CBM9_1"/>
    <property type="match status" value="1"/>
</dbReference>
<reference evidence="4 5" key="1">
    <citation type="submission" date="2018-05" db="EMBL/GenBank/DDBJ databases">
        <title>Paenibacillus flagellatus sp. nov., isolated from selenium mineral soil.</title>
        <authorList>
            <person name="Dai X."/>
        </authorList>
    </citation>
    <scope>NUCLEOTIDE SEQUENCE [LARGE SCALE GENOMIC DNA]</scope>
    <source>
        <strain evidence="4 5">DXL2</strain>
    </source>
</reference>
<dbReference type="Gene3D" id="2.60.40.1190">
    <property type="match status" value="1"/>
</dbReference>
<dbReference type="InterPro" id="IPR017853">
    <property type="entry name" value="GH"/>
</dbReference>
<evidence type="ECO:0000256" key="1">
    <source>
        <dbReference type="SAM" id="SignalP"/>
    </source>
</evidence>
<evidence type="ECO:0000313" key="4">
    <source>
        <dbReference type="EMBL" id="PYI55550.1"/>
    </source>
</evidence>
<dbReference type="CDD" id="cd09621">
    <property type="entry name" value="CBM9_like_5"/>
    <property type="match status" value="1"/>
</dbReference>
<evidence type="ECO:0000259" key="3">
    <source>
        <dbReference type="Pfam" id="PF11790"/>
    </source>
</evidence>
<dbReference type="EMBL" id="QJVJ01000003">
    <property type="protein sequence ID" value="PYI55550.1"/>
    <property type="molecule type" value="Genomic_DNA"/>
</dbReference>
<dbReference type="PANTHER" id="PTHR12631:SF10">
    <property type="entry name" value="BETA-XYLOSIDASE-LIKE PROTEIN-RELATED"/>
    <property type="match status" value="1"/>
</dbReference>
<feature type="signal peptide" evidence="1">
    <location>
        <begin position="1"/>
        <end position="21"/>
    </location>
</feature>
<dbReference type="GO" id="GO:0004553">
    <property type="term" value="F:hydrolase activity, hydrolyzing O-glycosyl compounds"/>
    <property type="evidence" value="ECO:0007669"/>
    <property type="project" value="InterPro"/>
</dbReference>
<feature type="domain" description="Carbohydrate-binding" evidence="2">
    <location>
        <begin position="926"/>
        <end position="1072"/>
    </location>
</feature>
<dbReference type="Proteomes" id="UP000247476">
    <property type="component" value="Unassembled WGS sequence"/>
</dbReference>
<dbReference type="Gene3D" id="3.20.20.80">
    <property type="entry name" value="Glycosidases"/>
    <property type="match status" value="1"/>
</dbReference>
<feature type="domain" description="Asl1-like glycosyl hydrolase catalytic" evidence="3">
    <location>
        <begin position="416"/>
        <end position="577"/>
    </location>
</feature>
<dbReference type="InterPro" id="IPR051923">
    <property type="entry name" value="Glycosyl_Hydrolase_39"/>
</dbReference>
<proteinExistence type="predicted"/>
<name>A0A2V5KKZ8_9BACL</name>
<dbReference type="InterPro" id="IPR010502">
    <property type="entry name" value="Carb-bd_dom_fam9"/>
</dbReference>
<organism evidence="4 5">
    <name type="scientific">Paenibacillus flagellatus</name>
    <dbReference type="NCBI Taxonomy" id="2211139"/>
    <lineage>
        <taxon>Bacteria</taxon>
        <taxon>Bacillati</taxon>
        <taxon>Bacillota</taxon>
        <taxon>Bacilli</taxon>
        <taxon>Bacillales</taxon>
        <taxon>Paenibacillaceae</taxon>
        <taxon>Paenibacillus</taxon>
    </lineage>
</organism>
<comment type="caution">
    <text evidence="4">The sequence shown here is derived from an EMBL/GenBank/DDBJ whole genome shotgun (WGS) entry which is preliminary data.</text>
</comment>
<accession>A0A2V5KKZ8</accession>
<evidence type="ECO:0008006" key="6">
    <source>
        <dbReference type="Google" id="ProtNLM"/>
    </source>
</evidence>
<dbReference type="SUPFAM" id="SSF51445">
    <property type="entry name" value="(Trans)glycosidases"/>
    <property type="match status" value="1"/>
</dbReference>
<dbReference type="AlphaFoldDB" id="A0A2V5KKZ8"/>
<dbReference type="RefSeq" id="WP_110839351.1">
    <property type="nucleotide sequence ID" value="NZ_QJVJ01000003.1"/>
</dbReference>
<sequence length="1092" mass="118853">MGRTSKWASLLLVFAVMFASASLIVAPPNRAYADTPTRTIAIGGFESDAEGWKLSLGAEFPGAKGELVRDSAAPHSGAYSGKLSGDFQGGGNYVSASRSIASHDAQSLSFWVKTSDVGRLGLRLIDSTGQTHQQRVALQPTSDWQRITISKFNGGTQYSHWGGANDGVWHGPAGQISFLLDRSSLTGGKLAGSVQFDDVELTVPMPALEIEQVKLGNVFEENEPVSFRVLTSGDSVTSSVYDYWGNRVAERTDPVEGGSRTVLLPALKPGYYTVSMNASRAGSPIKQAETTLAVLPPYDWSQAPDSPFGMATHFGQAWSPELIPLLQKAGVKSIRDEMYWGTVEPQKGVYTFPDKLERYMNELQSHRIKPFLIFSYTNPHYDQNSTPYTDEGRQGFARYGRAVVQHYGSSLDWVEVYNEFNIAFGDRGDGPADSKPEYYFKLLKETYQTIKAHDPNVTVVGAATAGIPWSWLEEVFRLGGLPYMDAVSIHPYRYPGAPESLAGDLVNLQELIKRYNNGQPKPIWISEIGWPTQLDARGVTESTQARYTVRSHVIALSEGVEKLFWYDFMNDGLTDTHNEHNFGIVRNPGDAKGKYAPKPAYVAYATMTRQLTGSSFVHKEQIGETIRSYLFGGANGHTRVLWSTEPKQVRVKTDDPITVTDLVGVADTFHPLHGYVYLTLTESPIYLRGSVTSIEEGSKFSLTSSPTPAGMPLSIGLTADNTEPPRGRIQAALDMEGRSYPLDVMPGKTETLSVSLPAVGAPQSKTATGYIVSKGKKVGMLQTEIRIVDPVRLQVKHVLKNGVDTVTVSVYNDLNVPFRLDRIDWKIGSASGVLDADQVVPAGSGVGVDVPVPALPANQAYPLSLTLHSPDANPVAYSGKLRLIGLSDMKPFARKSIVVDGGLDDLSGVPSVSLTGEGTVKIKEYAGEADLSGEIWGTSDEQHLYLSARIRDDVFSQNDAGDGIWQGDSIQFAVSPGTPGESRDWYEYGIALTGSGPQLYRWIAAQGLPTGPVANAHLRIVRDEAAKETVYELALPWTELKPAHMNDGMLAFSILVNDNDGQGRKGWIEWGAGIGGSKDNGLFKPIRLLPQP</sequence>
<dbReference type="OrthoDB" id="9776971at2"/>
<evidence type="ECO:0000259" key="2">
    <source>
        <dbReference type="Pfam" id="PF06452"/>
    </source>
</evidence>
<gene>
    <name evidence="4" type="ORF">DLM86_07400</name>
</gene>
<protein>
    <recommendedName>
        <fullName evidence="6">Carbohydrate-binding domain-containing protein</fullName>
    </recommendedName>
</protein>
<dbReference type="PANTHER" id="PTHR12631">
    <property type="entry name" value="ALPHA-L-IDURONIDASE"/>
    <property type="match status" value="1"/>
</dbReference>
<keyword evidence="5" id="KW-1185">Reference proteome</keyword>
<evidence type="ECO:0000313" key="5">
    <source>
        <dbReference type="Proteomes" id="UP000247476"/>
    </source>
</evidence>
<feature type="chain" id="PRO_5039100533" description="Carbohydrate-binding domain-containing protein" evidence="1">
    <location>
        <begin position="22"/>
        <end position="1092"/>
    </location>
</feature>
<dbReference type="GO" id="GO:0030246">
    <property type="term" value="F:carbohydrate binding"/>
    <property type="evidence" value="ECO:0007669"/>
    <property type="project" value="InterPro"/>
</dbReference>
<dbReference type="InterPro" id="IPR024655">
    <property type="entry name" value="Asl1_glyco_hydro_catalytic"/>
</dbReference>
<dbReference type="Pfam" id="PF11790">
    <property type="entry name" value="Glyco_hydro_cc"/>
    <property type="match status" value="1"/>
</dbReference>